<reference evidence="2" key="1">
    <citation type="submission" date="2020-01" db="EMBL/GenBank/DDBJ databases">
        <title>Patterns of diversity and host range of bacteriophage communities associated with bean-nodulatin bacteria.</title>
        <authorList>
            <person name="Vann Cauwenberghe J."/>
            <person name="Santamaria R.I."/>
            <person name="Bustos P."/>
            <person name="Juarez S."/>
            <person name="Gonzalez V."/>
        </authorList>
    </citation>
    <scope>NUCLEOTIDE SEQUENCE</scope>
</reference>
<evidence type="ECO:0000313" key="2">
    <source>
        <dbReference type="EMBL" id="QIG74631.1"/>
    </source>
</evidence>
<proteinExistence type="predicted"/>
<gene>
    <name evidence="2" type="ORF">EVC11_049</name>
</gene>
<organism evidence="2 3">
    <name type="scientific">Rhizobium phage RHph_I20</name>
    <dbReference type="NCBI Taxonomy" id="2509730"/>
    <lineage>
        <taxon>Viruses</taxon>
        <taxon>Duplodnaviria</taxon>
        <taxon>Heunggongvirae</taxon>
        <taxon>Uroviricota</taxon>
        <taxon>Caudoviricetes</taxon>
        <taxon>Autographivirales</taxon>
        <taxon>Autographivirales incertae sedis</taxon>
        <taxon>Morelosvirus</taxon>
        <taxon>Morelosvirus RHphI20</taxon>
    </lineage>
</organism>
<accession>A0A7S5UZM9</accession>
<keyword evidence="3" id="KW-1185">Reference proteome</keyword>
<feature type="region of interest" description="Disordered" evidence="1">
    <location>
        <begin position="1"/>
        <end position="20"/>
    </location>
</feature>
<evidence type="ECO:0000256" key="1">
    <source>
        <dbReference type="SAM" id="MobiDB-lite"/>
    </source>
</evidence>
<dbReference type="EMBL" id="MN988539">
    <property type="protein sequence ID" value="QIG74631.1"/>
    <property type="molecule type" value="Genomic_DNA"/>
</dbReference>
<protein>
    <submittedName>
        <fullName evidence="2">Uncharacterized protein</fullName>
    </submittedName>
</protein>
<feature type="compositionally biased region" description="Low complexity" evidence="1">
    <location>
        <begin position="1"/>
        <end position="18"/>
    </location>
</feature>
<name>A0A7S5UZM9_9CAUD</name>
<evidence type="ECO:0000313" key="3">
    <source>
        <dbReference type="Proteomes" id="UP000623593"/>
    </source>
</evidence>
<sequence>MAKQYASQTAAADAKTAAEVTGANVADVIDKIPEGTSASVTDGSPVQGEINVSEDYKSEFMMPYTNKSGEVLGEILVKRL</sequence>
<dbReference type="Proteomes" id="UP000623593">
    <property type="component" value="Segment"/>
</dbReference>